<dbReference type="AlphaFoldDB" id="A0A6P4XTD8"/>
<organism evidence="14 15">
    <name type="scientific">Branchiostoma belcheri</name>
    <name type="common">Amphioxus</name>
    <dbReference type="NCBI Taxonomy" id="7741"/>
    <lineage>
        <taxon>Eukaryota</taxon>
        <taxon>Metazoa</taxon>
        <taxon>Chordata</taxon>
        <taxon>Cephalochordata</taxon>
        <taxon>Leptocardii</taxon>
        <taxon>Amphioxiformes</taxon>
        <taxon>Branchiostomatidae</taxon>
        <taxon>Branchiostoma</taxon>
    </lineage>
</organism>
<dbReference type="InterPro" id="IPR019150">
    <property type="entry name" value="Vesicle_transport_protein_Use1"/>
</dbReference>
<feature type="transmembrane region" description="Helical" evidence="13">
    <location>
        <begin position="240"/>
        <end position="263"/>
    </location>
</feature>
<evidence type="ECO:0000256" key="4">
    <source>
        <dbReference type="ARBA" id="ARBA00022448"/>
    </source>
</evidence>
<gene>
    <name evidence="15" type="primary">LOC109463075</name>
</gene>
<evidence type="ECO:0000256" key="1">
    <source>
        <dbReference type="ARBA" id="ARBA00004163"/>
    </source>
</evidence>
<keyword evidence="7" id="KW-0931">ER-Golgi transport</keyword>
<evidence type="ECO:0000256" key="7">
    <source>
        <dbReference type="ARBA" id="ARBA00022892"/>
    </source>
</evidence>
<dbReference type="Pfam" id="PF09753">
    <property type="entry name" value="Use1"/>
    <property type="match status" value="1"/>
</dbReference>
<dbReference type="OrthoDB" id="4506189at2759"/>
<dbReference type="GO" id="GO:0015031">
    <property type="term" value="P:protein transport"/>
    <property type="evidence" value="ECO:0007669"/>
    <property type="project" value="UniProtKB-KW"/>
</dbReference>
<evidence type="ECO:0000256" key="13">
    <source>
        <dbReference type="SAM" id="Phobius"/>
    </source>
</evidence>
<name>A0A6P4XTD8_BRABE</name>
<evidence type="ECO:0000256" key="6">
    <source>
        <dbReference type="ARBA" id="ARBA00022824"/>
    </source>
</evidence>
<dbReference type="GO" id="GO:0031201">
    <property type="term" value="C:SNARE complex"/>
    <property type="evidence" value="ECO:0007669"/>
    <property type="project" value="TreeGrafter"/>
</dbReference>
<evidence type="ECO:0000256" key="10">
    <source>
        <dbReference type="ARBA" id="ARBA00023136"/>
    </source>
</evidence>
<keyword evidence="10 13" id="KW-0472">Membrane</keyword>
<evidence type="ECO:0000256" key="3">
    <source>
        <dbReference type="ARBA" id="ARBA00015843"/>
    </source>
</evidence>
<feature type="region of interest" description="Disordered" evidence="12">
    <location>
        <begin position="143"/>
        <end position="163"/>
    </location>
</feature>
<dbReference type="GO" id="GO:0005484">
    <property type="term" value="F:SNAP receptor activity"/>
    <property type="evidence" value="ECO:0007669"/>
    <property type="project" value="TreeGrafter"/>
</dbReference>
<protein>
    <recommendedName>
        <fullName evidence="3">Vesicle transport protein USE1</fullName>
    </recommendedName>
    <alternativeName>
        <fullName evidence="11">USE1-like protein</fullName>
    </alternativeName>
</protein>
<sequence>MAVSRLEINFRRLLGRCEEMAAERRAGDWRLEKYVEALQGQLSELNNLPSPGKPATDILKEYNKKVEFLKKYIEAEKLESPSERVLATELMKPGQPCLEHYSPASSQLSNRKARELHARARSRYQKDMREELLGKIHQMHQVQGGAGEQPIFKRNSKGGEEPEEDLDTVLQRHQDMQAKIAEEMLTLARSLKHNQLAAQNIIREDTKVLEKSSKLAEGNYDRLKVETDRLEQHVKRSCNWTMWTMLSIVCIIFLFMILFIRLFPKPR</sequence>
<evidence type="ECO:0000256" key="9">
    <source>
        <dbReference type="ARBA" id="ARBA00022989"/>
    </source>
</evidence>
<accession>A0A6P4XTD8</accession>
<comment type="subcellular location">
    <subcellularLocation>
        <location evidence="1">Endoplasmic reticulum membrane</location>
        <topology evidence="1">Single-pass type IV membrane protein</topology>
    </subcellularLocation>
</comment>
<proteinExistence type="inferred from homology"/>
<dbReference type="GO" id="GO:0005789">
    <property type="term" value="C:endoplasmic reticulum membrane"/>
    <property type="evidence" value="ECO:0007669"/>
    <property type="project" value="UniProtKB-SubCell"/>
</dbReference>
<keyword evidence="4" id="KW-0813">Transport</keyword>
<keyword evidence="8" id="KW-0653">Protein transport</keyword>
<evidence type="ECO:0000256" key="8">
    <source>
        <dbReference type="ARBA" id="ARBA00022927"/>
    </source>
</evidence>
<evidence type="ECO:0000313" key="15">
    <source>
        <dbReference type="RefSeq" id="XP_019615343.1"/>
    </source>
</evidence>
<keyword evidence="6" id="KW-0256">Endoplasmic reticulum</keyword>
<evidence type="ECO:0000313" key="14">
    <source>
        <dbReference type="Proteomes" id="UP000515135"/>
    </source>
</evidence>
<keyword evidence="9 13" id="KW-1133">Transmembrane helix</keyword>
<keyword evidence="5 13" id="KW-0812">Transmembrane</keyword>
<dbReference type="CDD" id="cd15860">
    <property type="entry name" value="SNARE_USE1"/>
    <property type="match status" value="1"/>
</dbReference>
<dbReference type="KEGG" id="bbel:109463075"/>
<evidence type="ECO:0000256" key="2">
    <source>
        <dbReference type="ARBA" id="ARBA00007891"/>
    </source>
</evidence>
<evidence type="ECO:0000256" key="5">
    <source>
        <dbReference type="ARBA" id="ARBA00022692"/>
    </source>
</evidence>
<dbReference type="RefSeq" id="XP_019615343.1">
    <property type="nucleotide sequence ID" value="XM_019759784.1"/>
</dbReference>
<dbReference type="GO" id="GO:0006890">
    <property type="term" value="P:retrograde vesicle-mediated transport, Golgi to endoplasmic reticulum"/>
    <property type="evidence" value="ECO:0007669"/>
    <property type="project" value="TreeGrafter"/>
</dbReference>
<evidence type="ECO:0000256" key="11">
    <source>
        <dbReference type="ARBA" id="ARBA00032711"/>
    </source>
</evidence>
<dbReference type="PANTHER" id="PTHR13050:SF7">
    <property type="entry name" value="VESICLE TRANSPORT PROTEIN USE1"/>
    <property type="match status" value="1"/>
</dbReference>
<evidence type="ECO:0000256" key="12">
    <source>
        <dbReference type="SAM" id="MobiDB-lite"/>
    </source>
</evidence>
<dbReference type="PANTHER" id="PTHR13050">
    <property type="entry name" value="USE1-LIKE PROTEIN"/>
    <property type="match status" value="1"/>
</dbReference>
<dbReference type="Proteomes" id="UP000515135">
    <property type="component" value="Unplaced"/>
</dbReference>
<dbReference type="GeneID" id="109463075"/>
<comment type="similarity">
    <text evidence="2">Belongs to the USE1 family.</text>
</comment>
<reference evidence="15" key="1">
    <citation type="submission" date="2025-08" db="UniProtKB">
        <authorList>
            <consortium name="RefSeq"/>
        </authorList>
    </citation>
    <scope>IDENTIFICATION</scope>
    <source>
        <tissue evidence="15">Gonad</tissue>
    </source>
</reference>
<keyword evidence="14" id="KW-1185">Reference proteome</keyword>